<dbReference type="InterPro" id="IPR029033">
    <property type="entry name" value="His_PPase_superfam"/>
</dbReference>
<dbReference type="InterPro" id="IPR013078">
    <property type="entry name" value="His_Pase_superF_clade-1"/>
</dbReference>
<comment type="caution">
    <text evidence="1">The sequence shown here is derived from an EMBL/GenBank/DDBJ whole genome shotgun (WGS) entry which is preliminary data.</text>
</comment>
<dbReference type="OrthoDB" id="9810154at2"/>
<dbReference type="PANTHER" id="PTHR47623">
    <property type="entry name" value="OS09G0287300 PROTEIN"/>
    <property type="match status" value="1"/>
</dbReference>
<reference evidence="1 2" key="1">
    <citation type="submission" date="2019-03" db="EMBL/GenBank/DDBJ databases">
        <title>Genomic Encyclopedia of Archaeal and Bacterial Type Strains, Phase II (KMG-II): from individual species to whole genera.</title>
        <authorList>
            <person name="Goeker M."/>
        </authorList>
    </citation>
    <scope>NUCLEOTIDE SEQUENCE [LARGE SCALE GENOMIC DNA]</scope>
    <source>
        <strain evidence="1 2">DSM 28213</strain>
    </source>
</reference>
<organism evidence="1 2">
    <name type="scientific">Myroides indicus</name>
    <dbReference type="NCBI Taxonomy" id="1323422"/>
    <lineage>
        <taxon>Bacteria</taxon>
        <taxon>Pseudomonadati</taxon>
        <taxon>Bacteroidota</taxon>
        <taxon>Flavobacteriia</taxon>
        <taxon>Flavobacteriales</taxon>
        <taxon>Flavobacteriaceae</taxon>
        <taxon>Myroides</taxon>
    </lineage>
</organism>
<gene>
    <name evidence="1" type="ORF">C8P70_10115</name>
</gene>
<dbReference type="PANTHER" id="PTHR47623:SF1">
    <property type="entry name" value="OS09G0287300 PROTEIN"/>
    <property type="match status" value="1"/>
</dbReference>
<dbReference type="SUPFAM" id="SSF53254">
    <property type="entry name" value="Phosphoglycerate mutase-like"/>
    <property type="match status" value="1"/>
</dbReference>
<evidence type="ECO:0000313" key="1">
    <source>
        <dbReference type="EMBL" id="TDS66122.1"/>
    </source>
</evidence>
<dbReference type="EMBL" id="SOAG01000001">
    <property type="protein sequence ID" value="TDS66122.1"/>
    <property type="molecule type" value="Genomic_DNA"/>
</dbReference>
<dbReference type="Pfam" id="PF00300">
    <property type="entry name" value="His_Phos_1"/>
    <property type="match status" value="1"/>
</dbReference>
<keyword evidence="2" id="KW-1185">Reference proteome</keyword>
<dbReference type="Gene3D" id="3.40.50.1240">
    <property type="entry name" value="Phosphoglycerate mutase-like"/>
    <property type="match status" value="1"/>
</dbReference>
<proteinExistence type="predicted"/>
<dbReference type="AlphaFoldDB" id="A0A4V3E9H6"/>
<sequence>MKKLILVRHAKSSWEAITNDVTRPISQRGVLDAHLVSAELQKYLPKSFIVWSSKAKRAKETATIFCQNMDINLDCILIKDDLYTFEYSKLTNEIKKCKNEYDSLILFGHNDAITKFVNNFGNQCFDNIPTSGVVIINFPQQEWSNISSGVIEHTIFPRDLKVINEH</sequence>
<name>A0A4V3E9H6_9FLAO</name>
<dbReference type="Proteomes" id="UP000295215">
    <property type="component" value="Unassembled WGS sequence"/>
</dbReference>
<accession>A0A4V3E9H6</accession>
<dbReference type="CDD" id="cd07040">
    <property type="entry name" value="HP"/>
    <property type="match status" value="1"/>
</dbReference>
<protein>
    <submittedName>
        <fullName evidence="1">Phosphohistidine phosphatase</fullName>
    </submittedName>
</protein>
<evidence type="ECO:0000313" key="2">
    <source>
        <dbReference type="Proteomes" id="UP000295215"/>
    </source>
</evidence>
<dbReference type="RefSeq" id="WP_133711311.1">
    <property type="nucleotide sequence ID" value="NZ_SOAG01000001.1"/>
</dbReference>